<dbReference type="RefSeq" id="WP_191732323.1">
    <property type="nucleotide sequence ID" value="NZ_JACSPR010000001.1"/>
</dbReference>
<keyword evidence="6" id="KW-1185">Reference proteome</keyword>
<dbReference type="Gene3D" id="1.20.120.530">
    <property type="entry name" value="GntR ligand-binding domain-like"/>
    <property type="match status" value="1"/>
</dbReference>
<dbReference type="SUPFAM" id="SSF48008">
    <property type="entry name" value="GntR ligand-binding domain-like"/>
    <property type="match status" value="1"/>
</dbReference>
<feature type="domain" description="HTH gntR-type" evidence="4">
    <location>
        <begin position="10"/>
        <end position="77"/>
    </location>
</feature>
<gene>
    <name evidence="5" type="ORF">H9627_01900</name>
</gene>
<dbReference type="InterPro" id="IPR000524">
    <property type="entry name" value="Tscrpt_reg_HTH_GntR"/>
</dbReference>
<dbReference type="PROSITE" id="PS50949">
    <property type="entry name" value="HTH_GNTR"/>
    <property type="match status" value="1"/>
</dbReference>
<evidence type="ECO:0000256" key="1">
    <source>
        <dbReference type="ARBA" id="ARBA00023015"/>
    </source>
</evidence>
<dbReference type="Proteomes" id="UP000650224">
    <property type="component" value="Unassembled WGS sequence"/>
</dbReference>
<dbReference type="InterPro" id="IPR008920">
    <property type="entry name" value="TF_FadR/GntR_C"/>
</dbReference>
<dbReference type="SUPFAM" id="SSF46785">
    <property type="entry name" value="Winged helix' DNA-binding domain"/>
    <property type="match status" value="1"/>
</dbReference>
<protein>
    <submittedName>
        <fullName evidence="5">GntR family transcriptional regulator</fullName>
    </submittedName>
</protein>
<keyword evidence="2" id="KW-0238">DNA-binding</keyword>
<proteinExistence type="predicted"/>
<dbReference type="EMBL" id="JACSPR010000001">
    <property type="protein sequence ID" value="MBD8029092.1"/>
    <property type="molecule type" value="Genomic_DNA"/>
</dbReference>
<sequence length="237" mass="26591">MSAGKVFRERSLTEQVMDYVRDATLDKTMVTGEWYSVYQLSEQLGISRSPVRDALLRLEEAGLIQFTRNRGFQIVETKPSDVAEIFALRLGIEPPAAYRAALLRTDEQLHAAHETVDRMTASMNKQDEEEFFVHDRILHEQIMIMGQSQRGAGLVEKLRGHTRILGASTAGSKRTLADILREHEPILEAISRGSAEIARASMREHLQVTGRLLLEQAVEKAGEGDVDVIWEQHTAGV</sequence>
<dbReference type="GO" id="GO:0003700">
    <property type="term" value="F:DNA-binding transcription factor activity"/>
    <property type="evidence" value="ECO:0007669"/>
    <property type="project" value="InterPro"/>
</dbReference>
<dbReference type="AlphaFoldDB" id="A0A8I0HNB7"/>
<dbReference type="SMART" id="SM00895">
    <property type="entry name" value="FCD"/>
    <property type="match status" value="1"/>
</dbReference>
<evidence type="ECO:0000256" key="2">
    <source>
        <dbReference type="ARBA" id="ARBA00023125"/>
    </source>
</evidence>
<evidence type="ECO:0000313" key="5">
    <source>
        <dbReference type="EMBL" id="MBD8029092.1"/>
    </source>
</evidence>
<evidence type="ECO:0000259" key="4">
    <source>
        <dbReference type="PROSITE" id="PS50949"/>
    </source>
</evidence>
<name>A0A8I0HNB7_9CORY</name>
<reference evidence="5 6" key="1">
    <citation type="submission" date="2020-08" db="EMBL/GenBank/DDBJ databases">
        <title>A Genomic Blueprint of the Chicken Gut Microbiome.</title>
        <authorList>
            <person name="Gilroy R."/>
            <person name="Ravi A."/>
            <person name="Getino M."/>
            <person name="Pursley I."/>
            <person name="Horton D.L."/>
            <person name="Alikhan N.-F."/>
            <person name="Baker D."/>
            <person name="Gharbi K."/>
            <person name="Hall N."/>
            <person name="Watson M."/>
            <person name="Adriaenssens E.M."/>
            <person name="Foster-Nyarko E."/>
            <person name="Jarju S."/>
            <person name="Secka A."/>
            <person name="Antonio M."/>
            <person name="Oren A."/>
            <person name="Chaudhuri R."/>
            <person name="La Ragione R.M."/>
            <person name="Hildebrand F."/>
            <person name="Pallen M.J."/>
        </authorList>
    </citation>
    <scope>NUCLEOTIDE SEQUENCE [LARGE SCALE GENOMIC DNA]</scope>
    <source>
        <strain evidence="5 6">Sa1YVA5</strain>
    </source>
</reference>
<comment type="caution">
    <text evidence="5">The sequence shown here is derived from an EMBL/GenBank/DDBJ whole genome shotgun (WGS) entry which is preliminary data.</text>
</comment>
<organism evidence="5 6">
    <name type="scientific">Corynebacterium gallinarum</name>
    <dbReference type="NCBI Taxonomy" id="2762214"/>
    <lineage>
        <taxon>Bacteria</taxon>
        <taxon>Bacillati</taxon>
        <taxon>Actinomycetota</taxon>
        <taxon>Actinomycetes</taxon>
        <taxon>Mycobacteriales</taxon>
        <taxon>Corynebacteriaceae</taxon>
        <taxon>Corynebacterium</taxon>
    </lineage>
</organism>
<dbReference type="InterPro" id="IPR011711">
    <property type="entry name" value="GntR_C"/>
</dbReference>
<dbReference type="Pfam" id="PF00392">
    <property type="entry name" value="GntR"/>
    <property type="match status" value="1"/>
</dbReference>
<dbReference type="Pfam" id="PF07729">
    <property type="entry name" value="FCD"/>
    <property type="match status" value="1"/>
</dbReference>
<dbReference type="InterPro" id="IPR036390">
    <property type="entry name" value="WH_DNA-bd_sf"/>
</dbReference>
<evidence type="ECO:0000313" key="6">
    <source>
        <dbReference type="Proteomes" id="UP000650224"/>
    </source>
</evidence>
<dbReference type="PANTHER" id="PTHR43537:SF24">
    <property type="entry name" value="GLUCONATE OPERON TRANSCRIPTIONAL REPRESSOR"/>
    <property type="match status" value="1"/>
</dbReference>
<dbReference type="InterPro" id="IPR036388">
    <property type="entry name" value="WH-like_DNA-bd_sf"/>
</dbReference>
<dbReference type="GO" id="GO:0003677">
    <property type="term" value="F:DNA binding"/>
    <property type="evidence" value="ECO:0007669"/>
    <property type="project" value="UniProtKB-KW"/>
</dbReference>
<accession>A0A8I0HNB7</accession>
<keyword evidence="1" id="KW-0805">Transcription regulation</keyword>
<dbReference type="Gene3D" id="1.10.10.10">
    <property type="entry name" value="Winged helix-like DNA-binding domain superfamily/Winged helix DNA-binding domain"/>
    <property type="match status" value="1"/>
</dbReference>
<dbReference type="PANTHER" id="PTHR43537">
    <property type="entry name" value="TRANSCRIPTIONAL REGULATOR, GNTR FAMILY"/>
    <property type="match status" value="1"/>
</dbReference>
<evidence type="ECO:0000256" key="3">
    <source>
        <dbReference type="ARBA" id="ARBA00023163"/>
    </source>
</evidence>
<keyword evidence="3" id="KW-0804">Transcription</keyword>